<dbReference type="Gene3D" id="3.30.70.330">
    <property type="match status" value="1"/>
</dbReference>
<dbReference type="VEuPathDB" id="HostDB:GeneID_118671111"/>
<dbReference type="PANTHER" id="PTHR13020:SF9">
    <property type="entry name" value="TRINUCLEOTIDE REPEAT-CONTAINING GENE 6C PROTEIN"/>
    <property type="match status" value="1"/>
</dbReference>
<accession>A0A7J7YF07</accession>
<dbReference type="PANTHER" id="PTHR13020">
    <property type="entry name" value="TRINUCLEOTIDE REPEAT-CONTAINING GENE 6"/>
    <property type="match status" value="1"/>
</dbReference>
<dbReference type="AlphaFoldDB" id="A0A7J7YF07"/>
<proteinExistence type="predicted"/>
<dbReference type="GO" id="GO:0005654">
    <property type="term" value="C:nucleoplasm"/>
    <property type="evidence" value="ECO:0007669"/>
    <property type="project" value="TreeGrafter"/>
</dbReference>
<dbReference type="InterPro" id="IPR052068">
    <property type="entry name" value="GW182_domain"/>
</dbReference>
<gene>
    <name evidence="3" type="ORF">mMyoMyo1_011038</name>
</gene>
<dbReference type="GO" id="GO:0003676">
    <property type="term" value="F:nucleic acid binding"/>
    <property type="evidence" value="ECO:0007669"/>
    <property type="project" value="InterPro"/>
</dbReference>
<evidence type="ECO:0000313" key="4">
    <source>
        <dbReference type="Proteomes" id="UP000527355"/>
    </source>
</evidence>
<name>A0A7J7YF07_MYOMY</name>
<evidence type="ECO:0000256" key="1">
    <source>
        <dbReference type="SAM" id="MobiDB-lite"/>
    </source>
</evidence>
<dbReference type="InterPro" id="IPR035979">
    <property type="entry name" value="RBD_domain_sf"/>
</dbReference>
<protein>
    <recommendedName>
        <fullName evidence="2">TNRC6 PABC binding domain-containing protein</fullName>
    </recommendedName>
</protein>
<dbReference type="GO" id="GO:0035195">
    <property type="term" value="P:miRNA-mediated post-transcriptional gene silencing"/>
    <property type="evidence" value="ECO:0007669"/>
    <property type="project" value="TreeGrafter"/>
</dbReference>
<feature type="domain" description="TNRC6 PABC binding" evidence="2">
    <location>
        <begin position="2"/>
        <end position="169"/>
    </location>
</feature>
<dbReference type="InterPro" id="IPR012677">
    <property type="entry name" value="Nucleotide-bd_a/b_plait_sf"/>
</dbReference>
<keyword evidence="4" id="KW-1185">Reference proteome</keyword>
<organism evidence="3 4">
    <name type="scientific">Myotis myotis</name>
    <name type="common">Greater mouse-eared bat</name>
    <name type="synonym">Vespertilio myotis</name>
    <dbReference type="NCBI Taxonomy" id="51298"/>
    <lineage>
        <taxon>Eukaryota</taxon>
        <taxon>Metazoa</taxon>
        <taxon>Chordata</taxon>
        <taxon>Craniata</taxon>
        <taxon>Vertebrata</taxon>
        <taxon>Euteleostomi</taxon>
        <taxon>Mammalia</taxon>
        <taxon>Eutheria</taxon>
        <taxon>Laurasiatheria</taxon>
        <taxon>Chiroptera</taxon>
        <taxon>Yangochiroptera</taxon>
        <taxon>Vespertilionidae</taxon>
        <taxon>Myotis</taxon>
    </lineage>
</organism>
<dbReference type="InterPro" id="IPR032226">
    <property type="entry name" value="TNRC6_PABC-bd"/>
</dbReference>
<dbReference type="GO" id="GO:0000932">
    <property type="term" value="C:P-body"/>
    <property type="evidence" value="ECO:0007669"/>
    <property type="project" value="TreeGrafter"/>
</dbReference>
<dbReference type="Pfam" id="PF16608">
    <property type="entry name" value="TNRC6-PABC_bdg"/>
    <property type="match status" value="1"/>
</dbReference>
<dbReference type="Proteomes" id="UP000527355">
    <property type="component" value="Unassembled WGS sequence"/>
</dbReference>
<evidence type="ECO:0000259" key="2">
    <source>
        <dbReference type="Pfam" id="PF16608"/>
    </source>
</evidence>
<dbReference type="SUPFAM" id="SSF54928">
    <property type="entry name" value="RNA-binding domain, RBD"/>
    <property type="match status" value="1"/>
</dbReference>
<comment type="caution">
    <text evidence="3">The sequence shown here is derived from an EMBL/GenBank/DDBJ whole genome shotgun (WGS) entry which is preliminary data.</text>
</comment>
<reference evidence="3 4" key="1">
    <citation type="journal article" date="2020" name="Nature">
        <title>Six reference-quality genomes reveal evolution of bat adaptations.</title>
        <authorList>
            <person name="Jebb D."/>
            <person name="Huang Z."/>
            <person name="Pippel M."/>
            <person name="Hughes G.M."/>
            <person name="Lavrichenko K."/>
            <person name="Devanna P."/>
            <person name="Winkler S."/>
            <person name="Jermiin L.S."/>
            <person name="Skirmuntt E.C."/>
            <person name="Katzourakis A."/>
            <person name="Burkitt-Gray L."/>
            <person name="Ray D.A."/>
            <person name="Sullivan K.A.M."/>
            <person name="Roscito J.G."/>
            <person name="Kirilenko B.M."/>
            <person name="Davalos L.M."/>
            <person name="Corthals A.P."/>
            <person name="Power M.L."/>
            <person name="Jones G."/>
            <person name="Ransome R.D."/>
            <person name="Dechmann D.K.N."/>
            <person name="Locatelli A.G."/>
            <person name="Puechmaille S.J."/>
            <person name="Fedrigo O."/>
            <person name="Jarvis E.D."/>
            <person name="Hiller M."/>
            <person name="Vernes S.C."/>
            <person name="Myers E.W."/>
            <person name="Teeling E.C."/>
        </authorList>
    </citation>
    <scope>NUCLEOTIDE SEQUENCE [LARGE SCALE GENOMIC DNA]</scope>
    <source>
        <strain evidence="3">MMyoMyo1</strain>
        <tissue evidence="3">Flight muscle</tissue>
    </source>
</reference>
<sequence>MGDSYGRYDLIQNSESPASPLVAVLRSWSRAKSDSDPISNGFSINWPPEFHHRVLWKGLQNIDPKNDPEVTPGSVPTEPTINSTIQDVNRYFLKSRGSSPPSCQSATLPSSSAWPLSASGYSRSFRSIAPASSVAAKLSDRKSTWSSGPASHTQAALSHELWKHPHVRKVLGNFTPQISGSPLLMRCLQHRRLITFHLNLAQGNAVVPYSSKEGAAKAQKSLHMCVLGNTTILAEFADEEVNHFLAQGQVLLPTSSWQSAAGPTGKGWGPRAAPTA</sequence>
<dbReference type="EMBL" id="JABWUV010000004">
    <property type="protein sequence ID" value="KAF6360080.1"/>
    <property type="molecule type" value="Genomic_DNA"/>
</dbReference>
<dbReference type="GO" id="GO:0060213">
    <property type="term" value="P:positive regulation of nuclear-transcribed mRNA poly(A) tail shortening"/>
    <property type="evidence" value="ECO:0007669"/>
    <property type="project" value="TreeGrafter"/>
</dbReference>
<feature type="region of interest" description="Disordered" evidence="1">
    <location>
        <begin position="257"/>
        <end position="276"/>
    </location>
</feature>
<evidence type="ECO:0000313" key="3">
    <source>
        <dbReference type="EMBL" id="KAF6360080.1"/>
    </source>
</evidence>